<sequence>MDHIEINLLDLNEKKSVEKGITLGKVIDELKDTLPYMPLGALVNNVVLPFDTPLINPCDIRFITIQSEDGLRIYLRTLSLILSTAVHNVLPSFRLYVEHSIANGYYCSIENGSLVGSDDLAAIKKEMNRLIAANLNIECKVLPASEAAALLEARGDKDSALLIDNCGTLYVTLHGIEGFFNPYYGALAPKTGAVYLYDLIPHLDGFLLRVPDMAQPSRLAPIEVQPMMRSVIKEQDRLLKMLHLEYMGSVNQAIDEGKLKEMILISEAMQEKKITHIADRIAEGYQRGVRVVLVSGPSSSGKTTFTNRLTTQLRTCFLQPRMISIDNYFVDRELTPRTPSGEYDFEALTAIDLKLFNADISALLAGKTIELPTFDFTMGKRVYKGDTMTMEKGDVLLLEGIHALNPNLLKSVPKKVLHRVYVSCLTALGLDPNNRISTTDNRLLRRMIRDHSYRGYSAVDTLHNWDSVRAGEEKWVFPYQELADDMFNSAMVYELSALRPFAEPLLYQVPQALPEYATAQRLLRFLRLIRPIRSEQLPRASLLREFVGGSVFYNHD</sequence>
<dbReference type="Proteomes" id="UP001628220">
    <property type="component" value="Unassembled WGS sequence"/>
</dbReference>
<reference evidence="2 3" key="1">
    <citation type="journal article" date="2025" name="Int. J. Syst. Evol. Microbiol.">
        <title>Desulfovibrio falkowii sp. nov., Porphyromonas miyakawae sp. nov., Mediterraneibacter flintii sp. nov. and Owariibacterium komagatae gen. nov., sp. nov., isolated from human faeces.</title>
        <authorList>
            <person name="Hamaguchi T."/>
            <person name="Ohara M."/>
            <person name="Hisatomi A."/>
            <person name="Sekiguchi K."/>
            <person name="Takeda J.I."/>
            <person name="Ueyama J."/>
            <person name="Ito M."/>
            <person name="Nishiwaki H."/>
            <person name="Ogi T."/>
            <person name="Hirayama M."/>
            <person name="Ohkuma M."/>
            <person name="Sakamoto M."/>
            <person name="Ohno K."/>
        </authorList>
    </citation>
    <scope>NUCLEOTIDE SEQUENCE [LARGE SCALE GENOMIC DNA]</scope>
    <source>
        <strain evidence="2 3">13CB11C</strain>
    </source>
</reference>
<evidence type="ECO:0000313" key="2">
    <source>
        <dbReference type="EMBL" id="GAB1252348.1"/>
    </source>
</evidence>
<dbReference type="PANTHER" id="PTHR10285">
    <property type="entry name" value="URIDINE KINASE"/>
    <property type="match status" value="1"/>
</dbReference>
<dbReference type="Gene3D" id="3.40.50.300">
    <property type="entry name" value="P-loop containing nucleotide triphosphate hydrolases"/>
    <property type="match status" value="1"/>
</dbReference>
<name>A0ABQ0E3V5_9PORP</name>
<dbReference type="InterPro" id="IPR027417">
    <property type="entry name" value="P-loop_NTPase"/>
</dbReference>
<dbReference type="InterPro" id="IPR006083">
    <property type="entry name" value="PRK/URK"/>
</dbReference>
<evidence type="ECO:0000313" key="3">
    <source>
        <dbReference type="Proteomes" id="UP001628220"/>
    </source>
</evidence>
<dbReference type="CDD" id="cd02028">
    <property type="entry name" value="UMPK_like"/>
    <property type="match status" value="1"/>
</dbReference>
<accession>A0ABQ0E3V5</accession>
<evidence type="ECO:0000259" key="1">
    <source>
        <dbReference type="Pfam" id="PF00485"/>
    </source>
</evidence>
<comment type="caution">
    <text evidence="2">The sequence shown here is derived from an EMBL/GenBank/DDBJ whole genome shotgun (WGS) entry which is preliminary data.</text>
</comment>
<gene>
    <name evidence="2" type="ORF">Tsumi_14540</name>
</gene>
<dbReference type="SUPFAM" id="SSF52540">
    <property type="entry name" value="P-loop containing nucleoside triphosphate hydrolases"/>
    <property type="match status" value="1"/>
</dbReference>
<dbReference type="SUPFAM" id="SSF55186">
    <property type="entry name" value="ThrRS/AlaRS common domain"/>
    <property type="match status" value="1"/>
</dbReference>
<dbReference type="RefSeq" id="WP_411916105.1">
    <property type="nucleotide sequence ID" value="NZ_BAAFSF010000004.1"/>
</dbReference>
<keyword evidence="3" id="KW-1185">Reference proteome</keyword>
<dbReference type="Gene3D" id="3.30.980.10">
    <property type="entry name" value="Threonyl-trna Synthetase, Chain A, domain 2"/>
    <property type="match status" value="1"/>
</dbReference>
<dbReference type="InterPro" id="IPR018163">
    <property type="entry name" value="Thr/Ala-tRNA-synth_IIc_edit"/>
</dbReference>
<organism evidence="2 3">
    <name type="scientific">Porphyromonas miyakawae</name>
    <dbReference type="NCBI Taxonomy" id="3137470"/>
    <lineage>
        <taxon>Bacteria</taxon>
        <taxon>Pseudomonadati</taxon>
        <taxon>Bacteroidota</taxon>
        <taxon>Bacteroidia</taxon>
        <taxon>Bacteroidales</taxon>
        <taxon>Porphyromonadaceae</taxon>
        <taxon>Porphyromonas</taxon>
    </lineage>
</organism>
<dbReference type="EMBL" id="BAAFSF010000004">
    <property type="protein sequence ID" value="GAB1252348.1"/>
    <property type="molecule type" value="Genomic_DNA"/>
</dbReference>
<keyword evidence="2" id="KW-0418">Kinase</keyword>
<feature type="domain" description="Phosphoribulokinase/uridine kinase" evidence="1">
    <location>
        <begin position="292"/>
        <end position="489"/>
    </location>
</feature>
<proteinExistence type="predicted"/>
<protein>
    <submittedName>
        <fullName evidence="2">Nucleoside kinase</fullName>
    </submittedName>
</protein>
<dbReference type="Pfam" id="PF00485">
    <property type="entry name" value="PRK"/>
    <property type="match status" value="1"/>
</dbReference>
<dbReference type="GO" id="GO:0016301">
    <property type="term" value="F:kinase activity"/>
    <property type="evidence" value="ECO:0007669"/>
    <property type="project" value="UniProtKB-KW"/>
</dbReference>
<keyword evidence="2" id="KW-0808">Transferase</keyword>